<proteinExistence type="predicted"/>
<keyword evidence="3" id="KW-1185">Reference proteome</keyword>
<feature type="region of interest" description="Disordered" evidence="1">
    <location>
        <begin position="294"/>
        <end position="313"/>
    </location>
</feature>
<gene>
    <name evidence="2" type="ORF">SPIL2461_LOCUS10402</name>
</gene>
<dbReference type="Proteomes" id="UP000649617">
    <property type="component" value="Unassembled WGS sequence"/>
</dbReference>
<dbReference type="EMBL" id="CAJNIZ010019276">
    <property type="protein sequence ID" value="CAE7423776.1"/>
    <property type="molecule type" value="Genomic_DNA"/>
</dbReference>
<name>A0A812R733_SYMPI</name>
<evidence type="ECO:0000313" key="2">
    <source>
        <dbReference type="EMBL" id="CAE7423776.1"/>
    </source>
</evidence>
<dbReference type="OrthoDB" id="410676at2759"/>
<protein>
    <submittedName>
        <fullName evidence="2">Uncharacterized protein</fullName>
    </submittedName>
</protein>
<evidence type="ECO:0000313" key="3">
    <source>
        <dbReference type="Proteomes" id="UP000649617"/>
    </source>
</evidence>
<sequence>MNPGPELPSPSLATETVAQHLDFRSVAETHIASKILWHCIKVVNAIREENGGASLCIFKIGLTSNPIQRRDSYMAQNFKKFVILHKVCRPELLGMVEMLEAALIAEFYDNGRCCRNKQGGGESMRRNDFMPRFPPPYYAYCVTAKSIVIDAEAAARRDPCAILARIAQIKKSSADIPLFKVFREHGLVLPVNFSYAKVGKTERYPYIKPSHLLEVVGEDYLHKVLGVPVHLAENSLVNFWEKFRGLHPQHQVFQQYFSLESLVPFYLHGDGGTGYKKESVEILSMLPALGAGSKKRPVDLGRKRKSNDDELHGMNLRGNSGATRFLFTVLSSLVLKKDKGMFDDLMLLWGQELHALLADGFQAHGKRWHVVILGFTGDSPYAKKIGDFSRSFNNVRKTHSSKRRQKGCCWLCHAGYEFEDVHIPFEHLGFSSPLWLQTRKLQNPLPWEGEGGALLHYMLMDSADTPAAFFRPDFFHVYWAGVGKDFAASALIYSMKKLYGLGSVAKDLAALNEELRLWMRSQKSKLHCGSLTEDLLGYNGSREYPEGKWNKGSDTAVVMKFVVHLLQKNEFRDQVAGDGILQKILESALQMGSVLRTCFMADYFLSDEQCQVIINAGHLFLMGYASLVSMCYKQSLCLFKLRPKIHYLNHIFLRVLDEWTLAGTAVNPCAEATFMSEDFVGRTARLTRRVDPRAIAQKTLQRYLCWMETALDKDLVPNLDFGD</sequence>
<feature type="compositionally biased region" description="Basic and acidic residues" evidence="1">
    <location>
        <begin position="296"/>
        <end position="312"/>
    </location>
</feature>
<dbReference type="AlphaFoldDB" id="A0A812R733"/>
<comment type="caution">
    <text evidence="2">The sequence shown here is derived from an EMBL/GenBank/DDBJ whole genome shotgun (WGS) entry which is preliminary data.</text>
</comment>
<evidence type="ECO:0000256" key="1">
    <source>
        <dbReference type="SAM" id="MobiDB-lite"/>
    </source>
</evidence>
<organism evidence="2 3">
    <name type="scientific">Symbiodinium pilosum</name>
    <name type="common">Dinoflagellate</name>
    <dbReference type="NCBI Taxonomy" id="2952"/>
    <lineage>
        <taxon>Eukaryota</taxon>
        <taxon>Sar</taxon>
        <taxon>Alveolata</taxon>
        <taxon>Dinophyceae</taxon>
        <taxon>Suessiales</taxon>
        <taxon>Symbiodiniaceae</taxon>
        <taxon>Symbiodinium</taxon>
    </lineage>
</organism>
<reference evidence="2" key="1">
    <citation type="submission" date="2021-02" db="EMBL/GenBank/DDBJ databases">
        <authorList>
            <person name="Dougan E. K."/>
            <person name="Rhodes N."/>
            <person name="Thang M."/>
            <person name="Chan C."/>
        </authorList>
    </citation>
    <scope>NUCLEOTIDE SEQUENCE</scope>
</reference>
<accession>A0A812R733</accession>